<dbReference type="AlphaFoldDB" id="A0A501W3K7"/>
<dbReference type="EMBL" id="VFRQ01000007">
    <property type="protein sequence ID" value="TPE43342.1"/>
    <property type="molecule type" value="Genomic_DNA"/>
</dbReference>
<dbReference type="RefSeq" id="WP_140622288.1">
    <property type="nucleotide sequence ID" value="NZ_VFRQ01000007.1"/>
</dbReference>
<gene>
    <name evidence="1" type="ORF">FJM65_14625</name>
</gene>
<reference evidence="1 2" key="1">
    <citation type="submission" date="2019-06" db="EMBL/GenBank/DDBJ databases">
        <title>A novel bacterium of genus Pontibacter, isolated from marine sediment.</title>
        <authorList>
            <person name="Huang H."/>
            <person name="Mo K."/>
            <person name="Hu Y."/>
        </authorList>
    </citation>
    <scope>NUCLEOTIDE SEQUENCE [LARGE SCALE GENOMIC DNA]</scope>
    <source>
        <strain evidence="1 2">HB172049</strain>
    </source>
</reference>
<evidence type="ECO:0008006" key="3">
    <source>
        <dbReference type="Google" id="ProtNLM"/>
    </source>
</evidence>
<organism evidence="1 2">
    <name type="scientific">Pontibacter mangrovi</name>
    <dbReference type="NCBI Taxonomy" id="2589816"/>
    <lineage>
        <taxon>Bacteria</taxon>
        <taxon>Pseudomonadati</taxon>
        <taxon>Bacteroidota</taxon>
        <taxon>Cytophagia</taxon>
        <taxon>Cytophagales</taxon>
        <taxon>Hymenobacteraceae</taxon>
        <taxon>Pontibacter</taxon>
    </lineage>
</organism>
<evidence type="ECO:0000313" key="1">
    <source>
        <dbReference type="EMBL" id="TPE43342.1"/>
    </source>
</evidence>
<name>A0A501W3K7_9BACT</name>
<proteinExistence type="predicted"/>
<dbReference type="OrthoDB" id="9816185at2"/>
<protein>
    <recommendedName>
        <fullName evidence="3">HNH endonuclease</fullName>
    </recommendedName>
</protein>
<comment type="caution">
    <text evidence="1">The sequence shown here is derived from an EMBL/GenBank/DDBJ whole genome shotgun (WGS) entry which is preliminary data.</text>
</comment>
<evidence type="ECO:0000313" key="2">
    <source>
        <dbReference type="Proteomes" id="UP000316727"/>
    </source>
</evidence>
<accession>A0A501W3K7</accession>
<keyword evidence="2" id="KW-1185">Reference proteome</keyword>
<dbReference type="Proteomes" id="UP000316727">
    <property type="component" value="Unassembled WGS sequence"/>
</dbReference>
<sequence>MLFTYKYVHNHEILKFQRYSNFLFLKVWSRARTPFDSTKLDRCQDLKDIYESFDYLTDPEKWGYQFNLSIEKIYAEFLKLSKAQKKQLRHWYKLNNNIHSLFVNTNKLPISYKTLDLLYPSLSIELKKFYKRLYGNNSPFLLKDFGDFNKIKKSHYKEFFNINFGGHEGLCPFCGMNPIKGNDHSKLEAYDHLIPKGKYPFSSINFQNLAIMCDECNSTYKHERIIILTKSSKRVAAVRRKAFYPYSKSKWQIGLEISLTKPFSKKLKNSEISIKATCSKREDEVKSWMETFGIEERYKAKLLGQFSGQKWYDKFSSGIHNARIKQNKDLTYDEWAKELVDECNEYPLVELNFLKKAFYEECLRISKTSAQSKPSIHVS</sequence>